<proteinExistence type="predicted"/>
<comment type="caution">
    <text evidence="1">The sequence shown here is derived from an EMBL/GenBank/DDBJ whole genome shotgun (WGS) entry which is preliminary data.</text>
</comment>
<keyword evidence="2" id="KW-1185">Reference proteome</keyword>
<protein>
    <submittedName>
        <fullName evidence="1">Uncharacterized protein</fullName>
    </submittedName>
</protein>
<reference evidence="1" key="1">
    <citation type="submission" date="2022-04" db="EMBL/GenBank/DDBJ databases">
        <title>Jade perch genome.</title>
        <authorList>
            <person name="Chao B."/>
        </authorList>
    </citation>
    <scope>NUCLEOTIDE SEQUENCE</scope>
    <source>
        <strain evidence="1">CB-2022</strain>
    </source>
</reference>
<name>A0ACB8VMQ0_9TELE</name>
<organism evidence="1 2">
    <name type="scientific">Scortum barcoo</name>
    <name type="common">barcoo grunter</name>
    <dbReference type="NCBI Taxonomy" id="214431"/>
    <lineage>
        <taxon>Eukaryota</taxon>
        <taxon>Metazoa</taxon>
        <taxon>Chordata</taxon>
        <taxon>Craniata</taxon>
        <taxon>Vertebrata</taxon>
        <taxon>Euteleostomi</taxon>
        <taxon>Actinopterygii</taxon>
        <taxon>Neopterygii</taxon>
        <taxon>Teleostei</taxon>
        <taxon>Neoteleostei</taxon>
        <taxon>Acanthomorphata</taxon>
        <taxon>Eupercaria</taxon>
        <taxon>Centrarchiformes</taxon>
        <taxon>Terapontoidei</taxon>
        <taxon>Terapontidae</taxon>
        <taxon>Scortum</taxon>
    </lineage>
</organism>
<gene>
    <name evidence="1" type="ORF">L3Q82_003545</name>
</gene>
<evidence type="ECO:0000313" key="1">
    <source>
        <dbReference type="EMBL" id="KAI3356897.1"/>
    </source>
</evidence>
<dbReference type="EMBL" id="CM041549">
    <property type="protein sequence ID" value="KAI3356897.1"/>
    <property type="molecule type" value="Genomic_DNA"/>
</dbReference>
<evidence type="ECO:0000313" key="2">
    <source>
        <dbReference type="Proteomes" id="UP000831701"/>
    </source>
</evidence>
<accession>A0ACB8VMQ0</accession>
<dbReference type="Proteomes" id="UP000831701">
    <property type="component" value="Chromosome 19"/>
</dbReference>
<sequence>MAPAVLLFLGFLLSLLHPSDAQTIIGSSSSFSPLDLPINSSPRPTKQTTRFWPSLPPRGRSDVPIRATARDRLTTTNAMQQGQRMSRPTAQSTPSFISALSMHNLSSGPISTQPTASRPRTDMASLAFSRALAKGDGTTKGSTPPLPTLPSSADAESAGEKPVTAAKPEDGTVKETEDDDLQGLGSGSTPTVVLAKEASPGSSADSRR</sequence>